<evidence type="ECO:0000313" key="3">
    <source>
        <dbReference type="Proteomes" id="UP000192266"/>
    </source>
</evidence>
<proteinExistence type="predicted"/>
<evidence type="ECO:0000313" key="2">
    <source>
        <dbReference type="EMBL" id="SMB92012.1"/>
    </source>
</evidence>
<dbReference type="OrthoDB" id="2908789at2"/>
<dbReference type="EMBL" id="FWWW01000057">
    <property type="protein sequence ID" value="SMB92012.1"/>
    <property type="molecule type" value="Genomic_DNA"/>
</dbReference>
<accession>A0A1W1VF89</accession>
<dbReference type="GO" id="GO:0006276">
    <property type="term" value="P:plasmid maintenance"/>
    <property type="evidence" value="ECO:0007669"/>
    <property type="project" value="InterPro"/>
</dbReference>
<keyword evidence="3" id="KW-1185">Reference proteome</keyword>
<dbReference type="RefSeq" id="WP_159451987.1">
    <property type="nucleotide sequence ID" value="NZ_FWWW01000057.1"/>
</dbReference>
<sequence>MSQSSHTRRLSTLITNTINENGELLDQQEVGVDILVKGSEDFFFVFAKHLGTVLQLGGNEIKVLLWCSMNAHLNTNEIVLNKAIKERIARDADISPRSVDNSLTKLCRKEMLKRVDSGVYLVNPDAAWKGKINLKAKRARLFVNYVMEEPQQPLPTDLPGE</sequence>
<dbReference type="Pfam" id="PF05732">
    <property type="entry name" value="RepL"/>
    <property type="match status" value="1"/>
</dbReference>
<name>A0A1W1VF89_9BACT</name>
<dbReference type="InterPro" id="IPR008813">
    <property type="entry name" value="Plasmid_replication_RepL"/>
</dbReference>
<reference evidence="2 3" key="1">
    <citation type="submission" date="2017-04" db="EMBL/GenBank/DDBJ databases">
        <authorList>
            <person name="Afonso C.L."/>
            <person name="Miller P.J."/>
            <person name="Scott M.A."/>
            <person name="Spackman E."/>
            <person name="Goraichik I."/>
            <person name="Dimitrov K.M."/>
            <person name="Suarez D.L."/>
            <person name="Swayne D.E."/>
        </authorList>
    </citation>
    <scope>NUCLEOTIDE SEQUENCE [LARGE SCALE GENOMIC DNA]</scope>
    <source>
        <strain evidence="2 3">DSM 11622</strain>
    </source>
</reference>
<evidence type="ECO:0000259" key="1">
    <source>
        <dbReference type="Pfam" id="PF05732"/>
    </source>
</evidence>
<dbReference type="GO" id="GO:0006260">
    <property type="term" value="P:DNA replication"/>
    <property type="evidence" value="ECO:0007669"/>
    <property type="project" value="InterPro"/>
</dbReference>
<dbReference type="Proteomes" id="UP000192266">
    <property type="component" value="Unassembled WGS sequence"/>
</dbReference>
<protein>
    <recommendedName>
        <fullName evidence="1">Plasmid replication protein RepL domain-containing protein</fullName>
    </recommendedName>
</protein>
<dbReference type="AlphaFoldDB" id="A0A1W1VF89"/>
<dbReference type="STRING" id="645990.SAMN00120144_2511"/>
<organism evidence="2 3">
    <name type="scientific">Hymenobacter roseosalivarius DSM 11622</name>
    <dbReference type="NCBI Taxonomy" id="645990"/>
    <lineage>
        <taxon>Bacteria</taxon>
        <taxon>Pseudomonadati</taxon>
        <taxon>Bacteroidota</taxon>
        <taxon>Cytophagia</taxon>
        <taxon>Cytophagales</taxon>
        <taxon>Hymenobacteraceae</taxon>
        <taxon>Hymenobacter</taxon>
    </lineage>
</organism>
<feature type="domain" description="Plasmid replication protein RepL" evidence="1">
    <location>
        <begin position="29"/>
        <end position="145"/>
    </location>
</feature>
<gene>
    <name evidence="2" type="ORF">SAMN00120144_2511</name>
</gene>